<evidence type="ECO:0000313" key="6">
    <source>
        <dbReference type="Proteomes" id="UP001549366"/>
    </source>
</evidence>
<reference evidence="5 6" key="1">
    <citation type="submission" date="2024-06" db="EMBL/GenBank/DDBJ databases">
        <title>Genomic Encyclopedia of Type Strains, Phase V (KMG-V): Genome sequencing to study the core and pangenomes of soil and plant-associated prokaryotes.</title>
        <authorList>
            <person name="Whitman W."/>
        </authorList>
    </citation>
    <scope>NUCLEOTIDE SEQUENCE [LARGE SCALE GENOMIC DNA]</scope>
    <source>
        <strain evidence="5 6">NE40</strain>
    </source>
</reference>
<gene>
    <name evidence="5" type="ORF">V5J35_004019</name>
</gene>
<organism evidence="5 6">
    <name type="scientific">Endozoicomonas lisbonensis</name>
    <dbReference type="NCBI Taxonomy" id="3120522"/>
    <lineage>
        <taxon>Bacteria</taxon>
        <taxon>Pseudomonadati</taxon>
        <taxon>Pseudomonadota</taxon>
        <taxon>Gammaproteobacteria</taxon>
        <taxon>Oceanospirillales</taxon>
        <taxon>Endozoicomonadaceae</taxon>
        <taxon>Endozoicomonas</taxon>
    </lineage>
</organism>
<dbReference type="InterPro" id="IPR018060">
    <property type="entry name" value="HTH_AraC"/>
</dbReference>
<feature type="domain" description="HTH araC/xylS-type" evidence="4">
    <location>
        <begin position="194"/>
        <end position="295"/>
    </location>
</feature>
<evidence type="ECO:0000259" key="4">
    <source>
        <dbReference type="PROSITE" id="PS01124"/>
    </source>
</evidence>
<dbReference type="InterPro" id="IPR018062">
    <property type="entry name" value="HTH_AraC-typ_CS"/>
</dbReference>
<evidence type="ECO:0000256" key="3">
    <source>
        <dbReference type="ARBA" id="ARBA00023163"/>
    </source>
</evidence>
<protein>
    <submittedName>
        <fullName evidence="5">AraC-like DNA-binding protein/quercetin dioxygenase-like cupin family protein</fullName>
    </submittedName>
</protein>
<dbReference type="EMBL" id="JBEWTB010000002">
    <property type="protein sequence ID" value="MET4758827.1"/>
    <property type="molecule type" value="Genomic_DNA"/>
</dbReference>
<dbReference type="Gene3D" id="1.10.10.60">
    <property type="entry name" value="Homeodomain-like"/>
    <property type="match status" value="1"/>
</dbReference>
<dbReference type="SUPFAM" id="SSF46689">
    <property type="entry name" value="Homeodomain-like"/>
    <property type="match status" value="1"/>
</dbReference>
<dbReference type="CDD" id="cd06124">
    <property type="entry name" value="cupin_NimR-like_N"/>
    <property type="match status" value="1"/>
</dbReference>
<dbReference type="SMART" id="SM00342">
    <property type="entry name" value="HTH_ARAC"/>
    <property type="match status" value="1"/>
</dbReference>
<dbReference type="PANTHER" id="PTHR11019">
    <property type="entry name" value="HTH-TYPE TRANSCRIPTIONAL REGULATOR NIMR"/>
    <property type="match status" value="1"/>
</dbReference>
<dbReference type="Pfam" id="PF12833">
    <property type="entry name" value="HTH_18"/>
    <property type="match status" value="1"/>
</dbReference>
<dbReference type="InterPro" id="IPR011051">
    <property type="entry name" value="RmlC_Cupin_sf"/>
</dbReference>
<keyword evidence="1" id="KW-0805">Transcription regulation</keyword>
<keyword evidence="2" id="KW-0238">DNA-binding</keyword>
<dbReference type="InterPro" id="IPR014710">
    <property type="entry name" value="RmlC-like_jellyroll"/>
</dbReference>
<dbReference type="PROSITE" id="PS00041">
    <property type="entry name" value="HTH_ARAC_FAMILY_1"/>
    <property type="match status" value="1"/>
</dbReference>
<accession>A0ABV2SM32</accession>
<dbReference type="InterPro" id="IPR009057">
    <property type="entry name" value="Homeodomain-like_sf"/>
</dbReference>
<comment type="caution">
    <text evidence="5">The sequence shown here is derived from an EMBL/GenBank/DDBJ whole genome shotgun (WGS) entry which is preliminary data.</text>
</comment>
<dbReference type="SUPFAM" id="SSF51182">
    <property type="entry name" value="RmlC-like cupins"/>
    <property type="match status" value="1"/>
</dbReference>
<evidence type="ECO:0000256" key="1">
    <source>
        <dbReference type="ARBA" id="ARBA00023015"/>
    </source>
</evidence>
<dbReference type="RefSeq" id="WP_354016483.1">
    <property type="nucleotide sequence ID" value="NZ_JBEWTB010000002.1"/>
</dbReference>
<keyword evidence="3" id="KW-0804">Transcription</keyword>
<evidence type="ECO:0000256" key="2">
    <source>
        <dbReference type="ARBA" id="ARBA00023125"/>
    </source>
</evidence>
<evidence type="ECO:0000313" key="5">
    <source>
        <dbReference type="EMBL" id="MET4758827.1"/>
    </source>
</evidence>
<dbReference type="Gene3D" id="2.60.120.10">
    <property type="entry name" value="Jelly Rolls"/>
    <property type="match status" value="1"/>
</dbReference>
<sequence>MTSLQAIASLSVKTMSPEKIATNAPETINIQTLPDNLPPEQHLEREAFIGKVPRDVVALKWDYPSRYQLNWHSHGRNQLLYPSTGVITVLTDTSVHVVSPDNALFIPAGIRHAVKMRGTVEMRSLFLTQCALPNKAKSCGLVHISPMLREMLRHAPDLPKGYDYAGPDGRLMSVILEQIDLSPANEIHLPKPKDPFLLQMEQHLLVCPDDQKSLEEWAKALGTSSRTLARRFNDDINMTYRDWRLRIRLLAAIEHLAAGESISATAHQVGFNSESAFIDRFKKATGLTPRRYFQQNLSLNTLINEK</sequence>
<dbReference type="Proteomes" id="UP001549366">
    <property type="component" value="Unassembled WGS sequence"/>
</dbReference>
<keyword evidence="6" id="KW-1185">Reference proteome</keyword>
<dbReference type="PROSITE" id="PS01124">
    <property type="entry name" value="HTH_ARAC_FAMILY_2"/>
    <property type="match status" value="1"/>
</dbReference>
<proteinExistence type="predicted"/>
<dbReference type="PANTHER" id="PTHR11019:SF159">
    <property type="entry name" value="TRANSCRIPTIONAL REGULATOR-RELATED"/>
    <property type="match status" value="1"/>
</dbReference>
<name>A0ABV2SM32_9GAMM</name>